<feature type="compositionally biased region" description="Low complexity" evidence="1">
    <location>
        <begin position="293"/>
        <end position="309"/>
    </location>
</feature>
<keyword evidence="4" id="KW-1185">Reference proteome</keyword>
<comment type="caution">
    <text evidence="3">The sequence shown here is derived from an EMBL/GenBank/DDBJ whole genome shotgun (WGS) entry which is preliminary data.</text>
</comment>
<dbReference type="SUPFAM" id="SSF51197">
    <property type="entry name" value="Clavaminate synthase-like"/>
    <property type="match status" value="1"/>
</dbReference>
<dbReference type="GO" id="GO:0006631">
    <property type="term" value="P:fatty acid metabolic process"/>
    <property type="evidence" value="ECO:0007669"/>
    <property type="project" value="TreeGrafter"/>
</dbReference>
<dbReference type="GO" id="GO:0006974">
    <property type="term" value="P:DNA damage response"/>
    <property type="evidence" value="ECO:0007669"/>
    <property type="project" value="InterPro"/>
</dbReference>
<organism evidence="3 4">
    <name type="scientific">Leucocoprinus leucothites</name>
    <dbReference type="NCBI Taxonomy" id="201217"/>
    <lineage>
        <taxon>Eukaryota</taxon>
        <taxon>Fungi</taxon>
        <taxon>Dikarya</taxon>
        <taxon>Basidiomycota</taxon>
        <taxon>Agaricomycotina</taxon>
        <taxon>Agaricomycetes</taxon>
        <taxon>Agaricomycetidae</taxon>
        <taxon>Agaricales</taxon>
        <taxon>Agaricineae</taxon>
        <taxon>Agaricaceae</taxon>
        <taxon>Leucocoprinus</taxon>
    </lineage>
</organism>
<dbReference type="Proteomes" id="UP000559027">
    <property type="component" value="Unassembled WGS sequence"/>
</dbReference>
<dbReference type="EMBL" id="JAACJO010000001">
    <property type="protein sequence ID" value="KAF5363620.1"/>
    <property type="molecule type" value="Genomic_DNA"/>
</dbReference>
<dbReference type="AlphaFoldDB" id="A0A8H5LN14"/>
<dbReference type="InterPro" id="IPR037151">
    <property type="entry name" value="AlkB-like_sf"/>
</dbReference>
<proteinExistence type="predicted"/>
<reference evidence="3 4" key="1">
    <citation type="journal article" date="2020" name="ISME J.">
        <title>Uncovering the hidden diversity of litter-decomposition mechanisms in mushroom-forming fungi.</title>
        <authorList>
            <person name="Floudas D."/>
            <person name="Bentzer J."/>
            <person name="Ahren D."/>
            <person name="Johansson T."/>
            <person name="Persson P."/>
            <person name="Tunlid A."/>
        </authorList>
    </citation>
    <scope>NUCLEOTIDE SEQUENCE [LARGE SCALE GENOMIC DNA]</scope>
    <source>
        <strain evidence="3 4">CBS 146.42</strain>
    </source>
</reference>
<dbReference type="Pfam" id="PF13532">
    <property type="entry name" value="2OG-FeII_Oxy_2"/>
    <property type="match status" value="1"/>
</dbReference>
<evidence type="ECO:0000313" key="3">
    <source>
        <dbReference type="EMBL" id="KAF5363620.1"/>
    </source>
</evidence>
<evidence type="ECO:0000313" key="4">
    <source>
        <dbReference type="Proteomes" id="UP000559027"/>
    </source>
</evidence>
<gene>
    <name evidence="3" type="ORF">D9756_000111</name>
</gene>
<dbReference type="GO" id="GO:0016706">
    <property type="term" value="F:2-oxoglutarate-dependent dioxygenase activity"/>
    <property type="evidence" value="ECO:0007669"/>
    <property type="project" value="TreeGrafter"/>
</dbReference>
<dbReference type="OrthoDB" id="412814at2759"/>
<feature type="region of interest" description="Disordered" evidence="1">
    <location>
        <begin position="291"/>
        <end position="310"/>
    </location>
</feature>
<dbReference type="GO" id="GO:0005759">
    <property type="term" value="C:mitochondrial matrix"/>
    <property type="evidence" value="ECO:0007669"/>
    <property type="project" value="TreeGrafter"/>
</dbReference>
<evidence type="ECO:0000256" key="1">
    <source>
        <dbReference type="SAM" id="MobiDB-lite"/>
    </source>
</evidence>
<evidence type="ECO:0000259" key="2">
    <source>
        <dbReference type="PROSITE" id="PS51471"/>
    </source>
</evidence>
<dbReference type="InterPro" id="IPR027450">
    <property type="entry name" value="AlkB-like"/>
</dbReference>
<feature type="domain" description="Fe2OG dioxygenase" evidence="2">
    <location>
        <begin position="168"/>
        <end position="327"/>
    </location>
</feature>
<accession>A0A8H5LN14</accession>
<dbReference type="PANTHER" id="PTHR21052">
    <property type="entry name" value="SPERMATOGENESIS ASSOCIATED 11-RELATED"/>
    <property type="match status" value="1"/>
</dbReference>
<sequence>MSLSTSPVKVSNKRKLTPDDHVSHPRKHLRIEIPSTIPTQITATPSATTSHSSLFSATSLFTNASEDTTSPSIPISRNPALRTVPPIPGLYFTPALELPAELAESITSFCMSTYFKNPAVNQVMLFTRFSPKSPSSLPPVLIDLLNTLSTLLKSHIPESTHNLLFPTTPTQARQVILNLYTPGEGISPHVDLLKRFGDGIIGVSLGSGCVMRFAKASGSEIGDSGPTRTSFLDEPPPPVDAPSTSSEEAENNDDLYDLYLPERSILVLCSDARYKWTHGIEKRKSDFVAHPTSRSLNGSPLSTSSPSSGARWIGRGTRLSVTFRWLLPGADIVGADEESSSENECESTASP</sequence>
<feature type="region of interest" description="Disordered" evidence="1">
    <location>
        <begin position="1"/>
        <end position="27"/>
    </location>
</feature>
<dbReference type="PANTHER" id="PTHR21052:SF0">
    <property type="entry name" value="ALPHA-KETOGLUTARATE-DEPENDENT DIOXYGENASE ALKB HOMOLOG 7, MITOCHONDRIAL"/>
    <property type="match status" value="1"/>
</dbReference>
<dbReference type="InterPro" id="IPR032870">
    <property type="entry name" value="ALKBH7-like"/>
</dbReference>
<dbReference type="InterPro" id="IPR005123">
    <property type="entry name" value="Oxoglu/Fe-dep_dioxygenase_dom"/>
</dbReference>
<name>A0A8H5LN14_9AGAR</name>
<feature type="region of interest" description="Disordered" evidence="1">
    <location>
        <begin position="218"/>
        <end position="252"/>
    </location>
</feature>
<dbReference type="Gene3D" id="2.60.120.590">
    <property type="entry name" value="Alpha-ketoglutarate-dependent dioxygenase AlkB-like"/>
    <property type="match status" value="1"/>
</dbReference>
<dbReference type="PROSITE" id="PS51471">
    <property type="entry name" value="FE2OG_OXY"/>
    <property type="match status" value="1"/>
</dbReference>
<protein>
    <recommendedName>
        <fullName evidence="2">Fe2OG dioxygenase domain-containing protein</fullName>
    </recommendedName>
</protein>